<dbReference type="GO" id="GO:0003676">
    <property type="term" value="F:nucleic acid binding"/>
    <property type="evidence" value="ECO:0007669"/>
    <property type="project" value="InterPro"/>
</dbReference>
<dbReference type="GO" id="GO:0008270">
    <property type="term" value="F:zinc ion binding"/>
    <property type="evidence" value="ECO:0007669"/>
    <property type="project" value="InterPro"/>
</dbReference>
<protein>
    <submittedName>
        <fullName evidence="2">18969_t:CDS:1</fullName>
    </submittedName>
</protein>
<evidence type="ECO:0000313" key="3">
    <source>
        <dbReference type="Proteomes" id="UP000789405"/>
    </source>
</evidence>
<feature type="non-terminal residue" evidence="2">
    <location>
        <position position="79"/>
    </location>
</feature>
<accession>A0A9N9GCH5</accession>
<dbReference type="Proteomes" id="UP000789405">
    <property type="component" value="Unassembled WGS sequence"/>
</dbReference>
<gene>
    <name evidence="2" type="ORF">DERYTH_LOCUS7431</name>
</gene>
<evidence type="ECO:0000256" key="1">
    <source>
        <dbReference type="SAM" id="SignalP"/>
    </source>
</evidence>
<dbReference type="AlphaFoldDB" id="A0A9N9GCH5"/>
<name>A0A9N9GCH5_9GLOM</name>
<reference evidence="2" key="1">
    <citation type="submission" date="2021-06" db="EMBL/GenBank/DDBJ databases">
        <authorList>
            <person name="Kallberg Y."/>
            <person name="Tangrot J."/>
            <person name="Rosling A."/>
        </authorList>
    </citation>
    <scope>NUCLEOTIDE SEQUENCE</scope>
    <source>
        <strain evidence="2">MA453B</strain>
    </source>
</reference>
<feature type="signal peptide" evidence="1">
    <location>
        <begin position="1"/>
        <end position="22"/>
    </location>
</feature>
<keyword evidence="1" id="KW-0732">Signal</keyword>
<evidence type="ECO:0000313" key="2">
    <source>
        <dbReference type="EMBL" id="CAG8596704.1"/>
    </source>
</evidence>
<dbReference type="EMBL" id="CAJVPY010003620">
    <property type="protein sequence ID" value="CAG8596704.1"/>
    <property type="molecule type" value="Genomic_DNA"/>
</dbReference>
<keyword evidence="3" id="KW-1185">Reference proteome</keyword>
<dbReference type="OrthoDB" id="2416539at2759"/>
<dbReference type="SUPFAM" id="SSF57756">
    <property type="entry name" value="Retrovirus zinc finger-like domains"/>
    <property type="match status" value="1"/>
</dbReference>
<comment type="caution">
    <text evidence="2">The sequence shown here is derived from an EMBL/GenBank/DDBJ whole genome shotgun (WGS) entry which is preliminary data.</text>
</comment>
<proteinExistence type="predicted"/>
<sequence length="79" mass="9034">MSFMSLLFDLFLFAHYLIIIFAESNVVKIESISDTEESTRINKKKCRICGLRGHNARTCSAESDTELESNNDTEEISRN</sequence>
<dbReference type="InterPro" id="IPR036875">
    <property type="entry name" value="Znf_CCHC_sf"/>
</dbReference>
<organism evidence="2 3">
    <name type="scientific">Dentiscutata erythropus</name>
    <dbReference type="NCBI Taxonomy" id="1348616"/>
    <lineage>
        <taxon>Eukaryota</taxon>
        <taxon>Fungi</taxon>
        <taxon>Fungi incertae sedis</taxon>
        <taxon>Mucoromycota</taxon>
        <taxon>Glomeromycotina</taxon>
        <taxon>Glomeromycetes</taxon>
        <taxon>Diversisporales</taxon>
        <taxon>Gigasporaceae</taxon>
        <taxon>Dentiscutata</taxon>
    </lineage>
</organism>
<feature type="chain" id="PRO_5040416832" evidence="1">
    <location>
        <begin position="23"/>
        <end position="79"/>
    </location>
</feature>
<feature type="non-terminal residue" evidence="2">
    <location>
        <position position="1"/>
    </location>
</feature>